<dbReference type="InterPro" id="IPR020846">
    <property type="entry name" value="MFS_dom"/>
</dbReference>
<dbReference type="Pfam" id="PF07690">
    <property type="entry name" value="MFS_1"/>
    <property type="match status" value="1"/>
</dbReference>
<gene>
    <name evidence="10" type="ORF">DDW44_29790</name>
</gene>
<accession>A0A2S1T1I8</accession>
<reference evidence="10 11" key="1">
    <citation type="submission" date="2018-05" db="EMBL/GenBank/DDBJ databases">
        <title>Complete genome sequence of sponge-derived Streptomyces sp. HNM0039.</title>
        <authorList>
            <person name="Huang X."/>
            <person name="Zhou S."/>
        </authorList>
    </citation>
    <scope>NUCLEOTIDE SEQUENCE [LARGE SCALE GENOMIC DNA]</scope>
    <source>
        <strain evidence="10 11">HNM0039</strain>
    </source>
</reference>
<feature type="region of interest" description="Disordered" evidence="7">
    <location>
        <begin position="1"/>
        <end position="22"/>
    </location>
</feature>
<evidence type="ECO:0000256" key="5">
    <source>
        <dbReference type="ARBA" id="ARBA00022989"/>
    </source>
</evidence>
<evidence type="ECO:0000256" key="3">
    <source>
        <dbReference type="ARBA" id="ARBA00022475"/>
    </source>
</evidence>
<keyword evidence="3" id="KW-1003">Cell membrane</keyword>
<dbReference type="PANTHER" id="PTHR23517">
    <property type="entry name" value="RESISTANCE PROTEIN MDTM, PUTATIVE-RELATED-RELATED"/>
    <property type="match status" value="1"/>
</dbReference>
<evidence type="ECO:0000256" key="6">
    <source>
        <dbReference type="ARBA" id="ARBA00023136"/>
    </source>
</evidence>
<keyword evidence="2" id="KW-0813">Transport</keyword>
<proteinExistence type="predicted"/>
<comment type="subcellular location">
    <subcellularLocation>
        <location evidence="1">Cell membrane</location>
        <topology evidence="1">Multi-pass membrane protein</topology>
    </subcellularLocation>
</comment>
<feature type="transmembrane region" description="Helical" evidence="8">
    <location>
        <begin position="350"/>
        <end position="374"/>
    </location>
</feature>
<dbReference type="PROSITE" id="PS50850">
    <property type="entry name" value="MFS"/>
    <property type="match status" value="1"/>
</dbReference>
<keyword evidence="6 8" id="KW-0472">Membrane</keyword>
<feature type="compositionally biased region" description="Gly residues" evidence="7">
    <location>
        <begin position="7"/>
        <end position="17"/>
    </location>
</feature>
<feature type="transmembrane region" description="Helical" evidence="8">
    <location>
        <begin position="289"/>
        <end position="309"/>
    </location>
</feature>
<feature type="transmembrane region" description="Helical" evidence="8">
    <location>
        <begin position="112"/>
        <end position="136"/>
    </location>
</feature>
<feature type="transmembrane region" description="Helical" evidence="8">
    <location>
        <begin position="23"/>
        <end position="45"/>
    </location>
</feature>
<dbReference type="AlphaFoldDB" id="A0A2S1T1I8"/>
<organism evidence="10 11">
    <name type="scientific">Streptomyces tirandamycinicus</name>
    <dbReference type="NCBI Taxonomy" id="2174846"/>
    <lineage>
        <taxon>Bacteria</taxon>
        <taxon>Bacillati</taxon>
        <taxon>Actinomycetota</taxon>
        <taxon>Actinomycetes</taxon>
        <taxon>Kitasatosporales</taxon>
        <taxon>Streptomycetaceae</taxon>
        <taxon>Streptomyces</taxon>
    </lineage>
</organism>
<dbReference type="InterPro" id="IPR050171">
    <property type="entry name" value="MFS_Transporters"/>
</dbReference>
<dbReference type="KEGG" id="stir:DDW44_29790"/>
<sequence>MADRTGETGGAHRGGASGARRPGYPAAAAVFAIGMAGTTLPTPLYGLYQEQIGFSELMVTVVFAVYAIAVITVLLVAGNYSDLVGRRPVLLAAMGFSAASACSFLLEGGLPLLFAGRLLSGCAAGLLSGAATAAVIELAPPQKKARAAFAATAANMGGLGCGPLLSGLLAEYAPWPLKLVFGVHLGLIAVACVLTILLPETVEDPQRRPRLRPQGISVPPGVRGVFVPASVAAFAGFALLGLFTAVAPSFVAVTLQVHNLAVSGAVVFSVFLASTAGQSLTPWVGAARALPVGCGVLVLGLLLVASSLLAQSLPLLVLGALFGGTGQGLAFRAALTLVSDAAPAHHRGGTISAFFVVAYTGISLPVVGVGALAVELDLRTAGLVFAGCVAVVASVAGAYAALHPPTRE</sequence>
<dbReference type="Gene3D" id="1.20.1250.20">
    <property type="entry name" value="MFS general substrate transporter like domains"/>
    <property type="match status" value="1"/>
</dbReference>
<dbReference type="OrthoDB" id="3177957at2"/>
<evidence type="ECO:0000256" key="8">
    <source>
        <dbReference type="SAM" id="Phobius"/>
    </source>
</evidence>
<feature type="transmembrane region" description="Helical" evidence="8">
    <location>
        <begin position="257"/>
        <end position="277"/>
    </location>
</feature>
<feature type="transmembrane region" description="Helical" evidence="8">
    <location>
        <begin position="148"/>
        <end position="173"/>
    </location>
</feature>
<feature type="transmembrane region" description="Helical" evidence="8">
    <location>
        <begin position="380"/>
        <end position="402"/>
    </location>
</feature>
<evidence type="ECO:0000256" key="1">
    <source>
        <dbReference type="ARBA" id="ARBA00004651"/>
    </source>
</evidence>
<feature type="transmembrane region" description="Helical" evidence="8">
    <location>
        <begin position="89"/>
        <end position="106"/>
    </location>
</feature>
<dbReference type="Proteomes" id="UP000244900">
    <property type="component" value="Chromosome"/>
</dbReference>
<evidence type="ECO:0000256" key="7">
    <source>
        <dbReference type="SAM" id="MobiDB-lite"/>
    </source>
</evidence>
<keyword evidence="11" id="KW-1185">Reference proteome</keyword>
<keyword evidence="4 8" id="KW-0812">Transmembrane</keyword>
<dbReference type="InterPro" id="IPR011701">
    <property type="entry name" value="MFS"/>
</dbReference>
<dbReference type="InterPro" id="IPR005829">
    <property type="entry name" value="Sugar_transporter_CS"/>
</dbReference>
<feature type="transmembrane region" description="Helical" evidence="8">
    <location>
        <begin position="220"/>
        <end position="245"/>
    </location>
</feature>
<dbReference type="GO" id="GO:0022857">
    <property type="term" value="F:transmembrane transporter activity"/>
    <property type="evidence" value="ECO:0007669"/>
    <property type="project" value="InterPro"/>
</dbReference>
<dbReference type="GO" id="GO:0005886">
    <property type="term" value="C:plasma membrane"/>
    <property type="evidence" value="ECO:0007669"/>
    <property type="project" value="UniProtKB-SubCell"/>
</dbReference>
<dbReference type="PROSITE" id="PS00216">
    <property type="entry name" value="SUGAR_TRANSPORT_1"/>
    <property type="match status" value="1"/>
</dbReference>
<feature type="domain" description="Major facilitator superfamily (MFS) profile" evidence="9">
    <location>
        <begin position="22"/>
        <end position="407"/>
    </location>
</feature>
<feature type="transmembrane region" description="Helical" evidence="8">
    <location>
        <begin position="315"/>
        <end position="338"/>
    </location>
</feature>
<evidence type="ECO:0000313" key="10">
    <source>
        <dbReference type="EMBL" id="AWI32529.1"/>
    </source>
</evidence>
<feature type="transmembrane region" description="Helical" evidence="8">
    <location>
        <begin position="179"/>
        <end position="199"/>
    </location>
</feature>
<dbReference type="InterPro" id="IPR036259">
    <property type="entry name" value="MFS_trans_sf"/>
</dbReference>
<name>A0A2S1T1I8_9ACTN</name>
<dbReference type="PANTHER" id="PTHR23517:SF13">
    <property type="entry name" value="MAJOR FACILITATOR SUPERFAMILY MFS_1"/>
    <property type="match status" value="1"/>
</dbReference>
<feature type="transmembrane region" description="Helical" evidence="8">
    <location>
        <begin position="57"/>
        <end position="77"/>
    </location>
</feature>
<protein>
    <submittedName>
        <fullName evidence="10">MFS transporter</fullName>
    </submittedName>
</protein>
<dbReference type="EMBL" id="CP029188">
    <property type="protein sequence ID" value="AWI32529.1"/>
    <property type="molecule type" value="Genomic_DNA"/>
</dbReference>
<evidence type="ECO:0000256" key="2">
    <source>
        <dbReference type="ARBA" id="ARBA00022448"/>
    </source>
</evidence>
<dbReference type="RefSeq" id="WP_108908428.1">
    <property type="nucleotide sequence ID" value="NZ_CP029188.1"/>
</dbReference>
<evidence type="ECO:0000259" key="9">
    <source>
        <dbReference type="PROSITE" id="PS50850"/>
    </source>
</evidence>
<keyword evidence="5 8" id="KW-1133">Transmembrane helix</keyword>
<dbReference type="SUPFAM" id="SSF103473">
    <property type="entry name" value="MFS general substrate transporter"/>
    <property type="match status" value="1"/>
</dbReference>
<evidence type="ECO:0000313" key="11">
    <source>
        <dbReference type="Proteomes" id="UP000244900"/>
    </source>
</evidence>
<evidence type="ECO:0000256" key="4">
    <source>
        <dbReference type="ARBA" id="ARBA00022692"/>
    </source>
</evidence>